<organism evidence="5 6">
    <name type="scientific">Corynebacterium hindlerae</name>
    <dbReference type="NCBI Taxonomy" id="699041"/>
    <lineage>
        <taxon>Bacteria</taxon>
        <taxon>Bacillati</taxon>
        <taxon>Actinomycetota</taxon>
        <taxon>Actinomycetes</taxon>
        <taxon>Mycobacteriales</taxon>
        <taxon>Corynebacteriaceae</taxon>
        <taxon>Corynebacterium</taxon>
    </lineage>
</organism>
<dbReference type="SUPFAM" id="SSF75420">
    <property type="entry name" value="YhbC-like, N-terminal domain"/>
    <property type="match status" value="1"/>
</dbReference>
<dbReference type="Pfam" id="PF02576">
    <property type="entry name" value="RimP_N"/>
    <property type="match status" value="1"/>
</dbReference>
<dbReference type="InterPro" id="IPR028989">
    <property type="entry name" value="RimP_N"/>
</dbReference>
<name>A0A7G5FFX4_9CORY</name>
<evidence type="ECO:0000259" key="4">
    <source>
        <dbReference type="Pfam" id="PF02576"/>
    </source>
</evidence>
<dbReference type="Proteomes" id="UP000515570">
    <property type="component" value="Chromosome"/>
</dbReference>
<dbReference type="InterPro" id="IPR003728">
    <property type="entry name" value="Ribosome_maturation_RimP"/>
</dbReference>
<sequence>MAFPTEDKITELITPVLSSYNMDLEGMKITKAGAKSVVAIAVDRDERPDLDLLEVISNDIGAALDQAESRGDVSFGPGYSLEVTTPGVDKPLMQPRHWRRNRGRKVAVTRDGQRSFARIGALNDAETDVILITRDGKKLGIQNLELASGAVAVVEIEFSTVPADEKELAGLTYDEAIAWREDNK</sequence>
<dbReference type="HAMAP" id="MF_01077">
    <property type="entry name" value="RimP"/>
    <property type="match status" value="1"/>
</dbReference>
<dbReference type="AlphaFoldDB" id="A0A7G5FFX4"/>
<protein>
    <recommendedName>
        <fullName evidence="3">Ribosome maturation factor RimP</fullName>
    </recommendedName>
</protein>
<proteinExistence type="inferred from homology"/>
<dbReference type="NCBIfam" id="NF000930">
    <property type="entry name" value="PRK00092.2-2"/>
    <property type="match status" value="1"/>
</dbReference>
<dbReference type="PANTHER" id="PTHR33867">
    <property type="entry name" value="RIBOSOME MATURATION FACTOR RIMP"/>
    <property type="match status" value="1"/>
</dbReference>
<dbReference type="GO" id="GO:0005829">
    <property type="term" value="C:cytosol"/>
    <property type="evidence" value="ECO:0007669"/>
    <property type="project" value="TreeGrafter"/>
</dbReference>
<dbReference type="InterPro" id="IPR035956">
    <property type="entry name" value="RimP_N_sf"/>
</dbReference>
<comment type="function">
    <text evidence="3">Required for maturation of 30S ribosomal subunits.</text>
</comment>
<dbReference type="Gene3D" id="3.30.300.70">
    <property type="entry name" value="RimP-like superfamily, N-terminal"/>
    <property type="match status" value="1"/>
</dbReference>
<dbReference type="GO" id="GO:0006412">
    <property type="term" value="P:translation"/>
    <property type="evidence" value="ECO:0007669"/>
    <property type="project" value="TreeGrafter"/>
</dbReference>
<evidence type="ECO:0000256" key="1">
    <source>
        <dbReference type="ARBA" id="ARBA00022490"/>
    </source>
</evidence>
<dbReference type="GO" id="GO:0000028">
    <property type="term" value="P:ribosomal small subunit assembly"/>
    <property type="evidence" value="ECO:0007669"/>
    <property type="project" value="TreeGrafter"/>
</dbReference>
<keyword evidence="6" id="KW-1185">Reference proteome</keyword>
<gene>
    <name evidence="3 5" type="primary">rimP</name>
    <name evidence="5" type="ORF">HW450_01845</name>
</gene>
<dbReference type="RefSeq" id="WP_182386336.1">
    <property type="nucleotide sequence ID" value="NZ_CP059833.1"/>
</dbReference>
<evidence type="ECO:0000313" key="6">
    <source>
        <dbReference type="Proteomes" id="UP000515570"/>
    </source>
</evidence>
<feature type="domain" description="Ribosome maturation factor RimP N-terminal" evidence="4">
    <location>
        <begin position="12"/>
        <end position="89"/>
    </location>
</feature>
<keyword evidence="1 3" id="KW-0963">Cytoplasm</keyword>
<dbReference type="PANTHER" id="PTHR33867:SF1">
    <property type="entry name" value="RIBOSOME MATURATION FACTOR RIMP"/>
    <property type="match status" value="1"/>
</dbReference>
<accession>A0A7G5FFX4</accession>
<comment type="subcellular location">
    <subcellularLocation>
        <location evidence="3">Cytoplasm</location>
    </subcellularLocation>
</comment>
<keyword evidence="2 3" id="KW-0690">Ribosome biogenesis</keyword>
<dbReference type="EMBL" id="CP059833">
    <property type="protein sequence ID" value="QMV85515.1"/>
    <property type="molecule type" value="Genomic_DNA"/>
</dbReference>
<reference evidence="5 6" key="1">
    <citation type="submission" date="2020-07" db="EMBL/GenBank/DDBJ databases">
        <title>non toxigenic Corynebacterium sp. nov from a clinical source.</title>
        <authorList>
            <person name="Bernier A.-M."/>
            <person name="Bernard K."/>
        </authorList>
    </citation>
    <scope>NUCLEOTIDE SEQUENCE [LARGE SCALE GENOMIC DNA]</scope>
    <source>
        <strain evidence="6">NML 93-0612</strain>
    </source>
</reference>
<comment type="similarity">
    <text evidence="3">Belongs to the RimP family.</text>
</comment>
<evidence type="ECO:0000313" key="5">
    <source>
        <dbReference type="EMBL" id="QMV85515.1"/>
    </source>
</evidence>
<evidence type="ECO:0000256" key="3">
    <source>
        <dbReference type="HAMAP-Rule" id="MF_01077"/>
    </source>
</evidence>
<evidence type="ECO:0000256" key="2">
    <source>
        <dbReference type="ARBA" id="ARBA00022517"/>
    </source>
</evidence>